<protein>
    <submittedName>
        <fullName evidence="3">Fasciclin-domain-containing protein</fullName>
    </submittedName>
</protein>
<dbReference type="OrthoDB" id="286301at2759"/>
<dbReference type="SMART" id="SM00554">
    <property type="entry name" value="FAS1"/>
    <property type="match status" value="2"/>
</dbReference>
<dbReference type="FunFam" id="2.30.180.10:FF:000032">
    <property type="entry name" value="Fasciclin domain-containing protein, putative"/>
    <property type="match status" value="1"/>
</dbReference>
<reference evidence="3 4" key="1">
    <citation type="submission" date="2016-04" db="EMBL/GenBank/DDBJ databases">
        <title>A degradative enzymes factory behind the ericoid mycorrhizal symbiosis.</title>
        <authorList>
            <consortium name="DOE Joint Genome Institute"/>
            <person name="Martino E."/>
            <person name="Morin E."/>
            <person name="Grelet G."/>
            <person name="Kuo A."/>
            <person name="Kohler A."/>
            <person name="Daghino S."/>
            <person name="Barry K."/>
            <person name="Choi C."/>
            <person name="Cichocki N."/>
            <person name="Clum A."/>
            <person name="Copeland A."/>
            <person name="Hainaut M."/>
            <person name="Haridas S."/>
            <person name="Labutti K."/>
            <person name="Lindquist E."/>
            <person name="Lipzen A."/>
            <person name="Khouja H.-R."/>
            <person name="Murat C."/>
            <person name="Ohm R."/>
            <person name="Olson A."/>
            <person name="Spatafora J."/>
            <person name="Veneault-Fourrey C."/>
            <person name="Henrissat B."/>
            <person name="Grigoriev I."/>
            <person name="Martin F."/>
            <person name="Perotto S."/>
        </authorList>
    </citation>
    <scope>NUCLEOTIDE SEQUENCE [LARGE SCALE GENOMIC DNA]</scope>
    <source>
        <strain evidence="3 4">F</strain>
    </source>
</reference>
<dbReference type="SUPFAM" id="SSF82153">
    <property type="entry name" value="FAS1 domain"/>
    <property type="match status" value="2"/>
</dbReference>
<dbReference type="InterPro" id="IPR050904">
    <property type="entry name" value="Adhesion/Biosynth-related"/>
</dbReference>
<dbReference type="GO" id="GO:0016236">
    <property type="term" value="P:macroautophagy"/>
    <property type="evidence" value="ECO:0007669"/>
    <property type="project" value="TreeGrafter"/>
</dbReference>
<feature type="non-terminal residue" evidence="3">
    <location>
        <position position="370"/>
    </location>
</feature>
<feature type="signal peptide" evidence="1">
    <location>
        <begin position="1"/>
        <end position="17"/>
    </location>
</feature>
<name>A0A2J6RWC5_HYAVF</name>
<dbReference type="Proteomes" id="UP000235786">
    <property type="component" value="Unassembled WGS sequence"/>
</dbReference>
<proteinExistence type="predicted"/>
<keyword evidence="1" id="KW-0732">Signal</keyword>
<evidence type="ECO:0000313" key="4">
    <source>
        <dbReference type="Proteomes" id="UP000235786"/>
    </source>
</evidence>
<dbReference type="InterPro" id="IPR000782">
    <property type="entry name" value="FAS1_domain"/>
</dbReference>
<dbReference type="GO" id="GO:0000329">
    <property type="term" value="C:fungal-type vacuole membrane"/>
    <property type="evidence" value="ECO:0007669"/>
    <property type="project" value="TreeGrafter"/>
</dbReference>
<keyword evidence="4" id="KW-1185">Reference proteome</keyword>
<dbReference type="PANTHER" id="PTHR10900:SF77">
    <property type="entry name" value="FI19380P1"/>
    <property type="match status" value="1"/>
</dbReference>
<evidence type="ECO:0000259" key="2">
    <source>
        <dbReference type="PROSITE" id="PS50213"/>
    </source>
</evidence>
<evidence type="ECO:0000313" key="3">
    <source>
        <dbReference type="EMBL" id="PMD42825.1"/>
    </source>
</evidence>
<dbReference type="PANTHER" id="PTHR10900">
    <property type="entry name" value="PERIOSTIN-RELATED"/>
    <property type="match status" value="1"/>
</dbReference>
<dbReference type="PROSITE" id="PS50213">
    <property type="entry name" value="FAS1"/>
    <property type="match status" value="2"/>
</dbReference>
<accession>A0A2J6RWC5</accession>
<evidence type="ECO:0000256" key="1">
    <source>
        <dbReference type="SAM" id="SignalP"/>
    </source>
</evidence>
<feature type="domain" description="FAS1" evidence="2">
    <location>
        <begin position="168"/>
        <end position="295"/>
    </location>
</feature>
<dbReference type="Pfam" id="PF02469">
    <property type="entry name" value="Fasciclin"/>
    <property type="match status" value="2"/>
</dbReference>
<sequence length="370" mass="36948">MQLKKLLPLALGAVASAQSLTALLASQNSSLSALSSLLGTNPTLVSALSNATNITILAPNNDAISTFLNSSTGKAAATNPGLVTALLTYHVLNGSYPASAFTSTPQFLPTLLTNATYANVTGGQVVEGLLNGSSVEIFSGLLAKSTVVTANLNFTGGVLHIIDTVLTIPESDAATAAAANLTALTGALTEANLVSTVDSLHDVTIFAPSNAAFQAIGSAVGTLSTAQLASILEYHVVSGTVGYSSLLTNTTLKTVNGESVTITVENGTVFVNSAKVITPNVLVANGVVHVIDSVLNPNNTSAAPNPSTTTAAFSGASSVSNVPFTSGVSQSTTLTAVTTSSSKAGAEGFVRAMPTGVVEMGALLGGAAFF</sequence>
<dbReference type="STRING" id="1149755.A0A2J6RWC5"/>
<organism evidence="3 4">
    <name type="scientific">Hyaloscypha variabilis (strain UAMH 11265 / GT02V1 / F)</name>
    <name type="common">Meliniomyces variabilis</name>
    <dbReference type="NCBI Taxonomy" id="1149755"/>
    <lineage>
        <taxon>Eukaryota</taxon>
        <taxon>Fungi</taxon>
        <taxon>Dikarya</taxon>
        <taxon>Ascomycota</taxon>
        <taxon>Pezizomycotina</taxon>
        <taxon>Leotiomycetes</taxon>
        <taxon>Helotiales</taxon>
        <taxon>Hyaloscyphaceae</taxon>
        <taxon>Hyaloscypha</taxon>
        <taxon>Hyaloscypha variabilis</taxon>
    </lineage>
</organism>
<dbReference type="EMBL" id="KZ613943">
    <property type="protein sequence ID" value="PMD42825.1"/>
    <property type="molecule type" value="Genomic_DNA"/>
</dbReference>
<gene>
    <name evidence="3" type="ORF">L207DRAFT_399847</name>
</gene>
<dbReference type="AlphaFoldDB" id="A0A2J6RWC5"/>
<dbReference type="InterPro" id="IPR036378">
    <property type="entry name" value="FAS1_dom_sf"/>
</dbReference>
<dbReference type="Gene3D" id="2.30.180.10">
    <property type="entry name" value="FAS1 domain"/>
    <property type="match status" value="2"/>
</dbReference>
<feature type="domain" description="FAS1" evidence="2">
    <location>
        <begin position="18"/>
        <end position="166"/>
    </location>
</feature>
<feature type="chain" id="PRO_5014372588" evidence="1">
    <location>
        <begin position="18"/>
        <end position="370"/>
    </location>
</feature>